<sequence>MKDIENKINELQDLVSQYDTESFAGSLAFFIKKNIDPAADIGINRFGSKLKDFLYLISLNAFSDKKGKEKFEFPFDGLHLIADKLDEIKKNIYPQDLNNYTKESVIHEMAVRNHFDNGVLSYVEQDLEKLRRVFSPFDEKITSDFGFDIDFLIEACKEIELISLIRGKQTMEFMFTKEFADFNDRIQGGKMSVSASYDLMPKKIQDALDSFNYKTYAYLIFSASDLYHRLDAEKVDKLLKLVSIVPVSDNSIRYYTAESIFEKTPFLKLSNGNYLSLYGKQLPIAIYKILYTHLFNDNNTNVKLRKHREKTLENKVSDMFKSFFASKHSNFFENYYVIDNYEQDFLIIYKGNAIIIEVKASKLREPFRDVDKAIDRLKSDFENSIQYGFDQCKRVEDFFYSDEVFHLKNYRKKVLQAINPSEINNVFSIVVTLERFGCIQTDLGLLLEKEDDIDYPWSVYIDDLEVFLKTLQLKSKNHINNFFDFLDCRRQMHDRMYSIDELDVCACYLQNPSNFKKLAEAEDIHLTFSPYEQGDFDKLYWLGKLKFNEKALPDDYYKFGLKN</sequence>
<evidence type="ECO:0008006" key="3">
    <source>
        <dbReference type="Google" id="ProtNLM"/>
    </source>
</evidence>
<proteinExistence type="predicted"/>
<dbReference type="OrthoDB" id="7060647at2"/>
<dbReference type="RefSeq" id="WP_069798799.1">
    <property type="nucleotide sequence ID" value="NZ_CP034157.1"/>
</dbReference>
<protein>
    <recommendedName>
        <fullName evidence="3">NERD domain-containing protein</fullName>
    </recommendedName>
</protein>
<comment type="caution">
    <text evidence="1">The sequence shown here is derived from an EMBL/GenBank/DDBJ whole genome shotgun (WGS) entry which is preliminary data.</text>
</comment>
<dbReference type="KEGG" id="cnr:EB819_07725"/>
<dbReference type="EMBL" id="MKGI01000060">
    <property type="protein sequence ID" value="OEL11099.1"/>
    <property type="molecule type" value="Genomic_DNA"/>
</dbReference>
<evidence type="ECO:0000313" key="1">
    <source>
        <dbReference type="EMBL" id="OEL11099.1"/>
    </source>
</evidence>
<keyword evidence="2" id="KW-1185">Reference proteome</keyword>
<dbReference type="Proteomes" id="UP000095601">
    <property type="component" value="Unassembled WGS sequence"/>
</dbReference>
<evidence type="ECO:0000313" key="2">
    <source>
        <dbReference type="Proteomes" id="UP000095601"/>
    </source>
</evidence>
<gene>
    <name evidence="1" type="ORF">BHF72_2453</name>
</gene>
<dbReference type="AlphaFoldDB" id="A0A1E5UDU6"/>
<name>A0A1E5UDU6_9FLAO</name>
<accession>A0A1E5UDU6</accession>
<organism evidence="1 2">
    <name type="scientific">Cloacibacterium normanense</name>
    <dbReference type="NCBI Taxonomy" id="237258"/>
    <lineage>
        <taxon>Bacteria</taxon>
        <taxon>Pseudomonadati</taxon>
        <taxon>Bacteroidota</taxon>
        <taxon>Flavobacteriia</taxon>
        <taxon>Flavobacteriales</taxon>
        <taxon>Weeksellaceae</taxon>
    </lineage>
</organism>
<reference evidence="1 2" key="1">
    <citation type="submission" date="2016-09" db="EMBL/GenBank/DDBJ databases">
        <authorList>
            <person name="Capua I."/>
            <person name="De Benedictis P."/>
            <person name="Joannis T."/>
            <person name="Lombin L.H."/>
            <person name="Cattoli G."/>
        </authorList>
    </citation>
    <scope>NUCLEOTIDE SEQUENCE [LARGE SCALE GENOMIC DNA]</scope>
    <source>
        <strain evidence="1 2">NRS-1</strain>
    </source>
</reference>